<gene>
    <name evidence="1" type="ORF">LSAT_V11C400183030</name>
</gene>
<name>A0A9R1VQA0_LACSA</name>
<comment type="caution">
    <text evidence="1">The sequence shown here is derived from an EMBL/GenBank/DDBJ whole genome shotgun (WGS) entry which is preliminary data.</text>
</comment>
<reference evidence="1 2" key="1">
    <citation type="journal article" date="2017" name="Nat. Commun.">
        <title>Genome assembly with in vitro proximity ligation data and whole-genome triplication in lettuce.</title>
        <authorList>
            <person name="Reyes-Chin-Wo S."/>
            <person name="Wang Z."/>
            <person name="Yang X."/>
            <person name="Kozik A."/>
            <person name="Arikit S."/>
            <person name="Song C."/>
            <person name="Xia L."/>
            <person name="Froenicke L."/>
            <person name="Lavelle D.O."/>
            <person name="Truco M.J."/>
            <person name="Xia R."/>
            <person name="Zhu S."/>
            <person name="Xu C."/>
            <person name="Xu H."/>
            <person name="Xu X."/>
            <person name="Cox K."/>
            <person name="Korf I."/>
            <person name="Meyers B.C."/>
            <person name="Michelmore R.W."/>
        </authorList>
    </citation>
    <scope>NUCLEOTIDE SEQUENCE [LARGE SCALE GENOMIC DNA]</scope>
    <source>
        <strain evidence="2">cv. Salinas</strain>
        <tissue evidence="1">Seedlings</tissue>
    </source>
</reference>
<protein>
    <submittedName>
        <fullName evidence="1">Uncharacterized protein</fullName>
    </submittedName>
</protein>
<accession>A0A9R1VQA0</accession>
<sequence>MEYLRDNESVGYTKMMKYTVTGFQLPFKVWILETFLEALRFAHHTENEIPRMRAWRIKTQLSLEQCLRILDVSVENNIPRVFEPTHVDIHFSFFVRYVNWTLDKVQSPPQQQSPPKKRSPSP</sequence>
<evidence type="ECO:0000313" key="1">
    <source>
        <dbReference type="EMBL" id="KAJ0208932.1"/>
    </source>
</evidence>
<evidence type="ECO:0000313" key="2">
    <source>
        <dbReference type="Proteomes" id="UP000235145"/>
    </source>
</evidence>
<dbReference type="EMBL" id="NBSK02000004">
    <property type="protein sequence ID" value="KAJ0208932.1"/>
    <property type="molecule type" value="Genomic_DNA"/>
</dbReference>
<proteinExistence type="predicted"/>
<dbReference type="Proteomes" id="UP000235145">
    <property type="component" value="Unassembled WGS sequence"/>
</dbReference>
<dbReference type="AlphaFoldDB" id="A0A9R1VQA0"/>
<organism evidence="1 2">
    <name type="scientific">Lactuca sativa</name>
    <name type="common">Garden lettuce</name>
    <dbReference type="NCBI Taxonomy" id="4236"/>
    <lineage>
        <taxon>Eukaryota</taxon>
        <taxon>Viridiplantae</taxon>
        <taxon>Streptophyta</taxon>
        <taxon>Embryophyta</taxon>
        <taxon>Tracheophyta</taxon>
        <taxon>Spermatophyta</taxon>
        <taxon>Magnoliopsida</taxon>
        <taxon>eudicotyledons</taxon>
        <taxon>Gunneridae</taxon>
        <taxon>Pentapetalae</taxon>
        <taxon>asterids</taxon>
        <taxon>campanulids</taxon>
        <taxon>Asterales</taxon>
        <taxon>Asteraceae</taxon>
        <taxon>Cichorioideae</taxon>
        <taxon>Cichorieae</taxon>
        <taxon>Lactucinae</taxon>
        <taxon>Lactuca</taxon>
    </lineage>
</organism>
<keyword evidence="2" id="KW-1185">Reference proteome</keyword>